<evidence type="ECO:0000256" key="2">
    <source>
        <dbReference type="ARBA" id="ARBA00034103"/>
    </source>
</evidence>
<dbReference type="SMART" id="SM00239">
    <property type="entry name" value="C2"/>
    <property type="match status" value="1"/>
</dbReference>
<keyword evidence="5" id="KW-1185">Reference proteome</keyword>
<protein>
    <recommendedName>
        <fullName evidence="3">C2 domain-containing protein</fullName>
    </recommendedName>
</protein>
<dbReference type="GO" id="GO:0042391">
    <property type="term" value="P:regulation of membrane potential"/>
    <property type="evidence" value="ECO:0007669"/>
    <property type="project" value="TreeGrafter"/>
</dbReference>
<dbReference type="GO" id="GO:0044325">
    <property type="term" value="F:transmembrane transporter binding"/>
    <property type="evidence" value="ECO:0007669"/>
    <property type="project" value="TreeGrafter"/>
</dbReference>
<dbReference type="GO" id="GO:0031267">
    <property type="term" value="F:small GTPase binding"/>
    <property type="evidence" value="ECO:0007669"/>
    <property type="project" value="InterPro"/>
</dbReference>
<feature type="domain" description="C2" evidence="3">
    <location>
        <begin position="1"/>
        <end position="107"/>
    </location>
</feature>
<proteinExistence type="predicted"/>
<dbReference type="Proteomes" id="UP000291343">
    <property type="component" value="Unassembled WGS sequence"/>
</dbReference>
<dbReference type="PROSITE" id="PS50004">
    <property type="entry name" value="C2"/>
    <property type="match status" value="1"/>
</dbReference>
<gene>
    <name evidence="4" type="ORF">LSTR_LSTR016970</name>
</gene>
<dbReference type="Pfam" id="PF00168">
    <property type="entry name" value="C2"/>
    <property type="match status" value="1"/>
</dbReference>
<sequence>MSVLAADDLAFRDESGGFGNQPEAYVQFRLLPFTEGQSTVKTEVAEPTQNPIWNTTVEVGMVSGEQLMEKTVEVTLWDYRPDKEQVFLGECTVDIQKALLDDRPVWYRLEDPRQLRGSSSTRTSPRTSLVNELTQRLKKENRSLSDRQRYFQFICRCLERVSYCRATNAQDTQILYYNLPCDSLHMTMTAQASCQIALHNQHIVYTRMLRCQCKCAP</sequence>
<dbReference type="GO" id="GO:0042734">
    <property type="term" value="C:presynaptic membrane"/>
    <property type="evidence" value="ECO:0007669"/>
    <property type="project" value="TreeGrafter"/>
</dbReference>
<dbReference type="EMBL" id="QKKF02003636">
    <property type="protein sequence ID" value="RZF47653.1"/>
    <property type="molecule type" value="Genomic_DNA"/>
</dbReference>
<dbReference type="InterPro" id="IPR039032">
    <property type="entry name" value="Rim-like"/>
</dbReference>
<organism evidence="4 5">
    <name type="scientific">Laodelphax striatellus</name>
    <name type="common">Small brown planthopper</name>
    <name type="synonym">Delphax striatella</name>
    <dbReference type="NCBI Taxonomy" id="195883"/>
    <lineage>
        <taxon>Eukaryota</taxon>
        <taxon>Metazoa</taxon>
        <taxon>Ecdysozoa</taxon>
        <taxon>Arthropoda</taxon>
        <taxon>Hexapoda</taxon>
        <taxon>Insecta</taxon>
        <taxon>Pterygota</taxon>
        <taxon>Neoptera</taxon>
        <taxon>Paraneoptera</taxon>
        <taxon>Hemiptera</taxon>
        <taxon>Auchenorrhyncha</taxon>
        <taxon>Fulgoroidea</taxon>
        <taxon>Delphacidae</taxon>
        <taxon>Criomorphinae</taxon>
        <taxon>Laodelphax</taxon>
    </lineage>
</organism>
<dbReference type="AlphaFoldDB" id="A0A482XNZ7"/>
<dbReference type="InterPro" id="IPR000008">
    <property type="entry name" value="C2_dom"/>
</dbReference>
<dbReference type="GO" id="GO:0050806">
    <property type="term" value="P:positive regulation of synaptic transmission"/>
    <property type="evidence" value="ECO:0007669"/>
    <property type="project" value="TreeGrafter"/>
</dbReference>
<dbReference type="PANTHER" id="PTHR12157">
    <property type="entry name" value="REGULATING SYNAPTIC MEMBRANE EXOCYTOSIS PROTEIN"/>
    <property type="match status" value="1"/>
</dbReference>
<evidence type="ECO:0000313" key="5">
    <source>
        <dbReference type="Proteomes" id="UP000291343"/>
    </source>
</evidence>
<keyword evidence="1" id="KW-0770">Synapse</keyword>
<comment type="caution">
    <text evidence="4">The sequence shown here is derived from an EMBL/GenBank/DDBJ whole genome shotgun (WGS) entry which is preliminary data.</text>
</comment>
<dbReference type="OrthoDB" id="10059918at2759"/>
<dbReference type="SUPFAM" id="SSF49562">
    <property type="entry name" value="C2 domain (Calcium/lipid-binding domain, CaLB)"/>
    <property type="match status" value="1"/>
</dbReference>
<comment type="subcellular location">
    <subcellularLocation>
        <location evidence="2">Synapse</location>
    </subcellularLocation>
</comment>
<dbReference type="Gene3D" id="2.60.40.150">
    <property type="entry name" value="C2 domain"/>
    <property type="match status" value="1"/>
</dbReference>
<dbReference type="GO" id="GO:0048788">
    <property type="term" value="C:cytoskeleton of presynaptic active zone"/>
    <property type="evidence" value="ECO:0007669"/>
    <property type="project" value="TreeGrafter"/>
</dbReference>
<reference evidence="4 5" key="1">
    <citation type="journal article" date="2017" name="Gigascience">
        <title>Genome sequence of the small brown planthopper, Laodelphax striatellus.</title>
        <authorList>
            <person name="Zhu J."/>
            <person name="Jiang F."/>
            <person name="Wang X."/>
            <person name="Yang P."/>
            <person name="Bao Y."/>
            <person name="Zhao W."/>
            <person name="Wang W."/>
            <person name="Lu H."/>
            <person name="Wang Q."/>
            <person name="Cui N."/>
            <person name="Li J."/>
            <person name="Chen X."/>
            <person name="Luo L."/>
            <person name="Yu J."/>
            <person name="Kang L."/>
            <person name="Cui F."/>
        </authorList>
    </citation>
    <scope>NUCLEOTIDE SEQUENCE [LARGE SCALE GENOMIC DNA]</scope>
    <source>
        <strain evidence="4">Lst14</strain>
    </source>
</reference>
<evidence type="ECO:0000313" key="4">
    <source>
        <dbReference type="EMBL" id="RZF47653.1"/>
    </source>
</evidence>
<dbReference type="PANTHER" id="PTHR12157:SF24">
    <property type="entry name" value="FIFE, ISOFORM D"/>
    <property type="match status" value="1"/>
</dbReference>
<evidence type="ECO:0000256" key="1">
    <source>
        <dbReference type="ARBA" id="ARBA00023018"/>
    </source>
</evidence>
<evidence type="ECO:0000259" key="3">
    <source>
        <dbReference type="PROSITE" id="PS50004"/>
    </source>
</evidence>
<dbReference type="GO" id="GO:0048791">
    <property type="term" value="P:calcium ion-regulated exocytosis of neurotransmitter"/>
    <property type="evidence" value="ECO:0007669"/>
    <property type="project" value="TreeGrafter"/>
</dbReference>
<accession>A0A482XNZ7</accession>
<name>A0A482XNZ7_LAOST</name>
<dbReference type="STRING" id="195883.A0A482XNZ7"/>
<dbReference type="GO" id="GO:0048167">
    <property type="term" value="P:regulation of synaptic plasticity"/>
    <property type="evidence" value="ECO:0007669"/>
    <property type="project" value="TreeGrafter"/>
</dbReference>
<dbReference type="SMR" id="A0A482XNZ7"/>
<dbReference type="InterPro" id="IPR035892">
    <property type="entry name" value="C2_domain_sf"/>
</dbReference>
<dbReference type="InParanoid" id="A0A482XNZ7"/>